<evidence type="ECO:0000256" key="1">
    <source>
        <dbReference type="SAM" id="Phobius"/>
    </source>
</evidence>
<protein>
    <submittedName>
        <fullName evidence="2">Uncharacterized protein</fullName>
    </submittedName>
</protein>
<accession>A0A6G6XKK9</accession>
<dbReference type="GeneID" id="64766630"/>
<name>A0A6G6XKK9_9CAUD</name>
<keyword evidence="1" id="KW-1133">Transmembrane helix</keyword>
<dbReference type="RefSeq" id="YP_010059398.1">
    <property type="nucleotide sequence ID" value="NC_054725.1"/>
</dbReference>
<sequence length="120" mass="13335">MNGLNAVVLLFSSAGFLAGVLGLLQFFNTRKLVRSKSEADIASVWNDLTEGSLKNAYDRITGLERENRLLKLREDGLYDLIHDLIREFPDPSVRGPFQAELSRLRSMSVDDPDTPPAGSQ</sequence>
<dbReference type="Proteomes" id="UP000503093">
    <property type="component" value="Segment"/>
</dbReference>
<keyword evidence="3" id="KW-1185">Reference proteome</keyword>
<keyword evidence="1" id="KW-0472">Membrane</keyword>
<keyword evidence="1" id="KW-0812">Transmembrane</keyword>
<gene>
    <name evidence="2" type="primary">149</name>
    <name evidence="2" type="ORF">SEA_SKOG_148</name>
</gene>
<evidence type="ECO:0000313" key="2">
    <source>
        <dbReference type="EMBL" id="QIG58300.1"/>
    </source>
</evidence>
<organism evidence="2 3">
    <name type="scientific">Gordonia phage Skog</name>
    <dbReference type="NCBI Taxonomy" id="2704033"/>
    <lineage>
        <taxon>Viruses</taxon>
        <taxon>Duplodnaviria</taxon>
        <taxon>Heunggongvirae</taxon>
        <taxon>Uroviricota</taxon>
        <taxon>Caudoviricetes</taxon>
        <taxon>Skogvirus</taxon>
        <taxon>Skogvirus Skog</taxon>
    </lineage>
</organism>
<proteinExistence type="predicted"/>
<feature type="transmembrane region" description="Helical" evidence="1">
    <location>
        <begin position="6"/>
        <end position="27"/>
    </location>
</feature>
<dbReference type="KEGG" id="vg:64766630"/>
<dbReference type="EMBL" id="MN908687">
    <property type="protein sequence ID" value="QIG58300.1"/>
    <property type="molecule type" value="Genomic_DNA"/>
</dbReference>
<evidence type="ECO:0000313" key="3">
    <source>
        <dbReference type="Proteomes" id="UP000503093"/>
    </source>
</evidence>
<reference evidence="2 3" key="1">
    <citation type="submission" date="2020-01" db="EMBL/GenBank/DDBJ databases">
        <authorList>
            <person name="Alvaro L.E."/>
            <person name="Baker K.N."/>
            <person name="Baxter I.S."/>
            <person name="Brown M.R."/>
            <person name="Driscoll K.D."/>
            <person name="Elrubaie J.M."/>
            <person name="Feith S.L."/>
            <person name="Indihar D.F."/>
            <person name="Knoch V.T."/>
            <person name="Koirtyohann K.M."/>
            <person name="Kratz M.A."/>
            <person name="Lear A.H."/>
            <person name="Lindblom K.E."/>
            <person name="Marcus E.R."/>
            <person name="Murphy M.E."/>
            <person name="Sensor R."/>
            <person name="Sherman S.J."/>
            <person name="Swift V.R."/>
            <person name="White K.E."/>
            <person name="Wills S.J."/>
            <person name="Gatt S.M."/>
            <person name="Lohbauer S.A."/>
            <person name="Power T.R."/>
            <person name="Rosales K.A."/>
            <person name="Sisson B.M."/>
            <person name="Isern S."/>
            <person name="Michael S.F."/>
            <person name="Sunnen C.N."/>
            <person name="Garlena R.A."/>
            <person name="Russell D.A."/>
            <person name="Pope W.H."/>
            <person name="Jacobs-Sera D."/>
            <person name="Hatfull G.F."/>
        </authorList>
    </citation>
    <scope>NUCLEOTIDE SEQUENCE [LARGE SCALE GENOMIC DNA]</scope>
</reference>